<comment type="caution">
    <text evidence="2">The sequence shown here is derived from an EMBL/GenBank/DDBJ whole genome shotgun (WGS) entry which is preliminary data.</text>
</comment>
<evidence type="ECO:0000313" key="2">
    <source>
        <dbReference type="EMBL" id="KAK2550711.1"/>
    </source>
</evidence>
<reference evidence="2" key="2">
    <citation type="journal article" date="2023" name="Science">
        <title>Genomic signatures of disease resistance in endangered staghorn corals.</title>
        <authorList>
            <person name="Vollmer S.V."/>
            <person name="Selwyn J.D."/>
            <person name="Despard B.A."/>
            <person name="Roesel C.L."/>
        </authorList>
    </citation>
    <scope>NUCLEOTIDE SEQUENCE</scope>
    <source>
        <strain evidence="2">K2</strain>
    </source>
</reference>
<dbReference type="AlphaFoldDB" id="A0AAD9UUR6"/>
<name>A0AAD9UUR6_ACRCE</name>
<keyword evidence="3" id="KW-1185">Reference proteome</keyword>
<evidence type="ECO:0000256" key="1">
    <source>
        <dbReference type="SAM" id="MobiDB-lite"/>
    </source>
</evidence>
<sequence>MFRKGGPRATAPYPYKIQQPWLKRKARPVLERHKDDWEHLTRKMLEEGRRHTNITRRSMSSGCLPDLIPVTTWNQGGKTPKDTNIHSPNISPRKAPKQAEHNFTGDNGKAAGGSPGYGRQGISDHAGFVLRKYAGPEDLAYLNWLPISERRDFNILKLTHKAIHSSDFPEYLKLELHNVHTHNLRSLEAPLLLVPKETGTFQHSAASIFNKLPSALRNIKDYNGFCRSLKKCLSNRVK</sequence>
<evidence type="ECO:0000313" key="3">
    <source>
        <dbReference type="Proteomes" id="UP001249851"/>
    </source>
</evidence>
<dbReference type="EMBL" id="JARQWQ010000107">
    <property type="protein sequence ID" value="KAK2550711.1"/>
    <property type="molecule type" value="Genomic_DNA"/>
</dbReference>
<organism evidence="2 3">
    <name type="scientific">Acropora cervicornis</name>
    <name type="common">Staghorn coral</name>
    <dbReference type="NCBI Taxonomy" id="6130"/>
    <lineage>
        <taxon>Eukaryota</taxon>
        <taxon>Metazoa</taxon>
        <taxon>Cnidaria</taxon>
        <taxon>Anthozoa</taxon>
        <taxon>Hexacorallia</taxon>
        <taxon>Scleractinia</taxon>
        <taxon>Astrocoeniina</taxon>
        <taxon>Acroporidae</taxon>
        <taxon>Acropora</taxon>
    </lineage>
</organism>
<gene>
    <name evidence="2" type="ORF">P5673_028581</name>
</gene>
<accession>A0AAD9UUR6</accession>
<proteinExistence type="predicted"/>
<feature type="region of interest" description="Disordered" evidence="1">
    <location>
        <begin position="73"/>
        <end position="118"/>
    </location>
</feature>
<dbReference type="Proteomes" id="UP001249851">
    <property type="component" value="Unassembled WGS sequence"/>
</dbReference>
<protein>
    <submittedName>
        <fullName evidence="2">Uncharacterized protein</fullName>
    </submittedName>
</protein>
<reference evidence="2" key="1">
    <citation type="journal article" date="2023" name="G3 (Bethesda)">
        <title>Whole genome assembly and annotation of the endangered Caribbean coral Acropora cervicornis.</title>
        <authorList>
            <person name="Selwyn J.D."/>
            <person name="Vollmer S.V."/>
        </authorList>
    </citation>
    <scope>NUCLEOTIDE SEQUENCE</scope>
    <source>
        <strain evidence="2">K2</strain>
    </source>
</reference>